<feature type="region of interest" description="Disordered" evidence="1">
    <location>
        <begin position="1"/>
        <end position="97"/>
    </location>
</feature>
<protein>
    <submittedName>
        <fullName evidence="2">Uncharacterized protein</fullName>
    </submittedName>
</protein>
<reference evidence="2 3" key="1">
    <citation type="submission" date="2017-07" db="EMBL/GenBank/DDBJ databases">
        <title>Isolation and whole genome analysis of endospore-forming bacteria from heroin.</title>
        <authorList>
            <person name="Kalinowski J."/>
            <person name="Ahrens B."/>
            <person name="Al-Dilaimi A."/>
            <person name="Winkler A."/>
            <person name="Wibberg D."/>
            <person name="Schleenbecker U."/>
            <person name="Ruckert C."/>
            <person name="Wolfel R."/>
            <person name="Grass G."/>
        </authorList>
    </citation>
    <scope>NUCLEOTIDE SEQUENCE [LARGE SCALE GENOMIC DNA]</scope>
    <source>
        <strain evidence="2 3">7537-G1</strain>
    </source>
</reference>
<evidence type="ECO:0000313" key="2">
    <source>
        <dbReference type="EMBL" id="PAD77701.1"/>
    </source>
</evidence>
<evidence type="ECO:0000256" key="1">
    <source>
        <dbReference type="SAM" id="MobiDB-lite"/>
    </source>
</evidence>
<dbReference type="OrthoDB" id="2454402at2"/>
<feature type="compositionally biased region" description="Basic and acidic residues" evidence="1">
    <location>
        <begin position="88"/>
        <end position="97"/>
    </location>
</feature>
<organism evidence="2 3">
    <name type="scientific">Paenibacillus campinasensis</name>
    <dbReference type="NCBI Taxonomy" id="66347"/>
    <lineage>
        <taxon>Bacteria</taxon>
        <taxon>Bacillati</taxon>
        <taxon>Bacillota</taxon>
        <taxon>Bacilli</taxon>
        <taxon>Bacillales</taxon>
        <taxon>Paenibacillaceae</taxon>
        <taxon>Paenibacillus</taxon>
    </lineage>
</organism>
<dbReference type="Proteomes" id="UP000215596">
    <property type="component" value="Unassembled WGS sequence"/>
</dbReference>
<feature type="compositionally biased region" description="Basic and acidic residues" evidence="1">
    <location>
        <begin position="1"/>
        <end position="20"/>
    </location>
</feature>
<comment type="caution">
    <text evidence="2">The sequence shown here is derived from an EMBL/GenBank/DDBJ whole genome shotgun (WGS) entry which is preliminary data.</text>
</comment>
<sequence length="97" mass="10560">MLKPEANRQSEEIQKDRASDHASSGPVSGHQPDWSRLTSSKEDPAGRESTMFDIDRMINEGLGGGNVTEDNGWIGASTTDTMKQVNEAPREAQEGDD</sequence>
<name>A0A268EX46_9BACL</name>
<dbReference type="RefSeq" id="WP_095264775.1">
    <property type="nucleotide sequence ID" value="NZ_NPBY01000028.1"/>
</dbReference>
<proteinExistence type="predicted"/>
<dbReference type="AlphaFoldDB" id="A0A268EX46"/>
<evidence type="ECO:0000313" key="3">
    <source>
        <dbReference type="Proteomes" id="UP000215596"/>
    </source>
</evidence>
<gene>
    <name evidence="2" type="ORF">CHH67_08645</name>
</gene>
<dbReference type="EMBL" id="NPBY01000028">
    <property type="protein sequence ID" value="PAD77701.1"/>
    <property type="molecule type" value="Genomic_DNA"/>
</dbReference>
<accession>A0A268EX46</accession>